<evidence type="ECO:0000313" key="4">
    <source>
        <dbReference type="Proteomes" id="UP001156856"/>
    </source>
</evidence>
<accession>A0A512IZD7</accession>
<organism evidence="1 3">
    <name type="scientific">Methylobacterium oxalidis</name>
    <dbReference type="NCBI Taxonomy" id="944322"/>
    <lineage>
        <taxon>Bacteria</taxon>
        <taxon>Pseudomonadati</taxon>
        <taxon>Pseudomonadota</taxon>
        <taxon>Alphaproteobacteria</taxon>
        <taxon>Hyphomicrobiales</taxon>
        <taxon>Methylobacteriaceae</taxon>
        <taxon>Methylobacterium</taxon>
    </lineage>
</organism>
<keyword evidence="4" id="KW-1185">Reference proteome</keyword>
<comment type="caution">
    <text evidence="1">The sequence shown here is derived from an EMBL/GenBank/DDBJ whole genome shotgun (WGS) entry which is preliminary data.</text>
</comment>
<name>A0A512IZD7_9HYPH</name>
<reference evidence="2" key="1">
    <citation type="journal article" date="2014" name="Int. J. Syst. Evol. Microbiol.">
        <title>Complete genome of a new Firmicutes species belonging to the dominant human colonic microbiota ('Ruminococcus bicirculans') reveals two chromosomes and a selective capacity to utilize plant glucans.</title>
        <authorList>
            <consortium name="NISC Comparative Sequencing Program"/>
            <person name="Wegmann U."/>
            <person name="Louis P."/>
            <person name="Goesmann A."/>
            <person name="Henrissat B."/>
            <person name="Duncan S.H."/>
            <person name="Flint H.J."/>
        </authorList>
    </citation>
    <scope>NUCLEOTIDE SEQUENCE</scope>
    <source>
        <strain evidence="2">NBRC 107715</strain>
    </source>
</reference>
<reference evidence="1 3" key="3">
    <citation type="submission" date="2019-07" db="EMBL/GenBank/DDBJ databases">
        <title>Whole genome shotgun sequence of Methylobacterium oxalidis NBRC 107715.</title>
        <authorList>
            <person name="Hosoyama A."/>
            <person name="Uohara A."/>
            <person name="Ohji S."/>
            <person name="Ichikawa N."/>
        </authorList>
    </citation>
    <scope>NUCLEOTIDE SEQUENCE [LARGE SCALE GENOMIC DNA]</scope>
    <source>
        <strain evidence="1 3">NBRC 107715</strain>
    </source>
</reference>
<dbReference type="EMBL" id="BJZU01000017">
    <property type="protein sequence ID" value="GEP03077.1"/>
    <property type="molecule type" value="Genomic_DNA"/>
</dbReference>
<dbReference type="RefSeq" id="WP_147024815.1">
    <property type="nucleotide sequence ID" value="NZ_BJZU01000017.1"/>
</dbReference>
<reference evidence="2" key="4">
    <citation type="submission" date="2023-01" db="EMBL/GenBank/DDBJ databases">
        <title>Draft genome sequence of Methylobacterium oxalidis strain NBRC 107715.</title>
        <authorList>
            <person name="Sun Q."/>
            <person name="Mori K."/>
        </authorList>
    </citation>
    <scope>NUCLEOTIDE SEQUENCE</scope>
    <source>
        <strain evidence="2">NBRC 107715</strain>
    </source>
</reference>
<evidence type="ECO:0000313" key="1">
    <source>
        <dbReference type="EMBL" id="GEP03077.1"/>
    </source>
</evidence>
<reference evidence="4" key="2">
    <citation type="journal article" date="2019" name="Int. J. Syst. Evol. Microbiol.">
        <title>The Global Catalogue of Microorganisms (GCM) 10K type strain sequencing project: providing services to taxonomists for standard genome sequencing and annotation.</title>
        <authorList>
            <consortium name="The Broad Institute Genomics Platform"/>
            <consortium name="The Broad Institute Genome Sequencing Center for Infectious Disease"/>
            <person name="Wu L."/>
            <person name="Ma J."/>
        </authorList>
    </citation>
    <scope>NUCLEOTIDE SEQUENCE [LARGE SCALE GENOMIC DNA]</scope>
    <source>
        <strain evidence="4">NBRC 107715</strain>
    </source>
</reference>
<dbReference type="Proteomes" id="UP000321960">
    <property type="component" value="Unassembled WGS sequence"/>
</dbReference>
<evidence type="ECO:0000313" key="2">
    <source>
        <dbReference type="EMBL" id="GLS67336.1"/>
    </source>
</evidence>
<protein>
    <submittedName>
        <fullName evidence="1">Uncharacterized protein</fullName>
    </submittedName>
</protein>
<dbReference type="Proteomes" id="UP001156856">
    <property type="component" value="Unassembled WGS sequence"/>
</dbReference>
<proteinExistence type="predicted"/>
<dbReference type="AlphaFoldDB" id="A0A512IZD7"/>
<gene>
    <name evidence="2" type="ORF">GCM10007888_57200</name>
    <name evidence="1" type="ORF">MOX02_11150</name>
</gene>
<evidence type="ECO:0000313" key="3">
    <source>
        <dbReference type="Proteomes" id="UP000321960"/>
    </source>
</evidence>
<sequence>MYDFVLKHLDENERERLRAFLTAAIQNSVSDAELGQLWDASESDLDFGGGAGVRIMFQHVLERLSWGGPHCPAPDRAP</sequence>
<dbReference type="EMBL" id="BSPK01000112">
    <property type="protein sequence ID" value="GLS67336.1"/>
    <property type="molecule type" value="Genomic_DNA"/>
</dbReference>